<keyword evidence="1" id="KW-0732">Signal</keyword>
<dbReference type="STRING" id="52689.AKG39_12785"/>
<dbReference type="RefSeq" id="WP_050740790.1">
    <property type="nucleotide sequence ID" value="NZ_RXYC01000002.1"/>
</dbReference>
<feature type="chain" id="PRO_5005567591" evidence="1">
    <location>
        <begin position="16"/>
        <end position="2240"/>
    </location>
</feature>
<sequence>MIMILSIFFSTGVFAANELADKTATAEIGVAYRGHIQNQGNMPKPEGNLVMGPEALGTRGQSLRTEGFWIALTGNVPEEANIVYEVHVQNEGWMTPVKNGNFAGTTGKSQRVESIKIRLENLPDYDVYYRGHVQNMGNIPQVDGDWGWVKNGEELGTTGSSLRLEELQVKIVKKATPTTIYNKAGIFGPETGVEIVEDNVSINTPDVTLQNLHIKGNLTIGEGVGEGDVTLNNITVDGDTFIRGGGKNSIHINGGDYNKITILQTSSGQVRIVATNAAGLEVVVSEDAKGEDIILEGAFENVKIDAPDVKISTQGETTIKDMVVAENAKGSEITLDKKTTVNNIELNTGVDMKGEGTIEKANVNSDDVTFEQAPKEEVVAPEVTVPPVVTPPAPPKPSPTPIAIPTVASIEIQTNPSQTTSIDNSGSVIVNLTTTTSDTEIYYTLDGSNPTSDSIRYTVSFNITASKREGETISVKAIGIKAGYHNADVKEKQIIFNAAVVKNVSYDKLTAIVDGGGKEAQLTDGKFSLSVEKHVSISQITIEASDFVTVESGAQLMLTSHGYTSYFGALELVNPTEINGKMYSKILKIAAYHESILDDYLFSIPQNSVQGIDGSKPLLDFELSVTPFNGPTPKDLSVTLNDGTKIESDGKSGILFLERYCTIKNALVEMDQEVVLNENPVVRLKLDNVEFDYGKIEYADASHTKLLITPLSDEIAMVDKLGYFAFSVPENAITDLDGNSLSGIHGNYLDLFLVEVTDSIHPYIKSISAKVEGKTIEAVQNSDGIFGIDVLENSKTSQIRVQMNEPVSVDEELKILIPGTNTSYGTIEVDQNDRSAVIIKPSSEAIGTAGKVGLITFDIPADLVKDIVDNSSSNILGPSSIAFRGGGLGNEKTRFNLNVIGSDTPTPSDPSAEDLIVAEFNNANNNVAILELVMKNALKLNLTGFEKLDYMGKSIVSQSLLEKDDFANKSAIQAALTEGIKRAQDDVQANEYMKALFSYTPNLSLEDNTCTVTYPDQLTEIQKNLLSGLYADLVIKIDTPLSDGEVLELTVAGATKQVSNKDFAGKEILLSKLLGRKLVDCDLVQNQNSTIIITVKDISTKIERYVTVCPCTSKNGEEYFKNFTNAYALKLLPFWLDAYSNMITVDYQNSEFLFNYAGNLTEVQKQGLAGYYTDTVIHINRALEADESITISGLGKEMSLTSSTVMENAEKTEIRLSKLMNVVLGPDNLAANQQGDQKISLKDIKLNSTNYIWAEAILAKGNAEIIDTGKANGTSLYPTWMEDYMNTVSVSADDSKIIVSYDGNLSESDKTGLKGYQADVLLYLTRDLEENETITVSALGKTTILTKEKMNNQTQIKLSELMGITQEAASKFGDDQIICSPEGLNRNIGVYANPILVKNDDECVYLHNGISLSLYQPSFKAYEDSIELRTEGNKFLVNYSGILSPGDQEKLNDYYSDAEIYLDRALEENETVTVNAFGQDVIITNITTAEDVDKRCYRLSKLLGIELGETNLAVNQEGSFAIAIEDNTLEKQLNVSARAILVKNSDIEYLDKYTGMSINPKGFDAYDDSVEILTNSSEGFSITHKGGLSPDDISNLAGLYGDTEISLDRSLETGESIKVSAYGKEAVITKSTFTVSAGNRIGLTELLGISPDNAPLATNQTANVQISFTEKNLESPIGVAAWKGLLKGDGTWVYRDNNGIGFSLYPLFMEAYQNNLTLTTGENKISVTYAEQLSNEVKAALEGYYSDAMIYLSRPLVAGEEVMINAFGNNLTVDSSLVTESDGTQIRLSQLLGLTLGNDQLAANQSGGFDLTVMDNSLKSDLTISADAILVKGGEIQFINKGVGLRLTSHIFENAIAAYRDALTVSVNDNAFNVVYAGNLSEETKIGLNGFYSDAMIYLSRPLVAGEEILINAFGNNVTVNSSMLSEPDGTQIRLSQLLGLTLGNDQLAANQSGGFDIMVTDKSLKTDITITSDAILVKVDEMWYLDKMEAIQVKSQAFEKAVAAYTEAFKVRAEVNTFYVSYAGNLSEEAKAGLNGYHSDAWICLSRPMEENEEVTVNAFGDSIEVNRSSFTDEMGQYINLSDLLGSELGEDQLAANQTGTFEIKVTDKSLKTEMIVTAYACLRKGDDRQVLESRHAYIVIGGPIALQSISITTENDVDTVAKGSALQLIALADPINAADQSIVWKVESENSEVDIEELAAIEPSSGLLTAKGAGKVIVTAVNELTGISGSKTIEITEE</sequence>
<reference evidence="3" key="1">
    <citation type="submission" date="2015-07" db="EMBL/GenBank/DDBJ databases">
        <title>Draft genome sequence of Acetobacterium bakii DSM 8293, a potential psychrophilic chemical producer through syngas fermentation.</title>
        <authorList>
            <person name="Song Y."/>
            <person name="Hwang S."/>
            <person name="Cho B.-K."/>
        </authorList>
    </citation>
    <scope>NUCLEOTIDE SEQUENCE [LARGE SCALE GENOMIC DNA]</scope>
    <source>
        <strain evidence="3">DSM 8239</strain>
    </source>
</reference>
<proteinExistence type="predicted"/>
<dbReference type="Pfam" id="PF13287">
    <property type="entry name" value="Fn3_assoc"/>
    <property type="match status" value="1"/>
</dbReference>
<dbReference type="InterPro" id="IPR006637">
    <property type="entry name" value="ChW"/>
</dbReference>
<dbReference type="InterPro" id="IPR026876">
    <property type="entry name" value="Fn3_assoc_repeat"/>
</dbReference>
<evidence type="ECO:0000313" key="3">
    <source>
        <dbReference type="Proteomes" id="UP000036873"/>
    </source>
</evidence>
<dbReference type="PATRIC" id="fig|52689.4.peg.1921"/>
<feature type="signal peptide" evidence="1">
    <location>
        <begin position="1"/>
        <end position="15"/>
    </location>
</feature>
<protein>
    <submittedName>
        <fullName evidence="2">Uncharacterized protein</fullName>
    </submittedName>
</protein>
<keyword evidence="3" id="KW-1185">Reference proteome</keyword>
<comment type="caution">
    <text evidence="2">The sequence shown here is derived from an EMBL/GenBank/DDBJ whole genome shotgun (WGS) entry which is preliminary data.</text>
</comment>
<gene>
    <name evidence="2" type="ORF">AKG39_12785</name>
</gene>
<evidence type="ECO:0000313" key="2">
    <source>
        <dbReference type="EMBL" id="KNZ41196.1"/>
    </source>
</evidence>
<organism evidence="2 3">
    <name type="scientific">Acetobacterium bakii</name>
    <dbReference type="NCBI Taxonomy" id="52689"/>
    <lineage>
        <taxon>Bacteria</taxon>
        <taxon>Bacillati</taxon>
        <taxon>Bacillota</taxon>
        <taxon>Clostridia</taxon>
        <taxon>Eubacteriales</taxon>
        <taxon>Eubacteriaceae</taxon>
        <taxon>Acetobacterium</taxon>
    </lineage>
</organism>
<dbReference type="Proteomes" id="UP000036873">
    <property type="component" value="Unassembled WGS sequence"/>
</dbReference>
<evidence type="ECO:0000256" key="1">
    <source>
        <dbReference type="SAM" id="SignalP"/>
    </source>
</evidence>
<accession>A0A0L6TY57</accession>
<dbReference type="SMART" id="SM00728">
    <property type="entry name" value="ChW"/>
    <property type="match status" value="3"/>
</dbReference>
<dbReference type="EMBL" id="LGYO01000033">
    <property type="protein sequence ID" value="KNZ41196.1"/>
    <property type="molecule type" value="Genomic_DNA"/>
</dbReference>
<dbReference type="Gene3D" id="2.60.40.1080">
    <property type="match status" value="1"/>
</dbReference>
<name>A0A0L6TY57_9FIRM</name>
<dbReference type="Pfam" id="PF07538">
    <property type="entry name" value="ChW"/>
    <property type="match status" value="3"/>
</dbReference>